<keyword evidence="1" id="KW-0175">Coiled coil</keyword>
<feature type="compositionally biased region" description="Acidic residues" evidence="2">
    <location>
        <begin position="343"/>
        <end position="376"/>
    </location>
</feature>
<keyword evidence="4" id="KW-1185">Reference proteome</keyword>
<evidence type="ECO:0000256" key="2">
    <source>
        <dbReference type="SAM" id="MobiDB-lite"/>
    </source>
</evidence>
<feature type="compositionally biased region" description="Low complexity" evidence="2">
    <location>
        <begin position="15"/>
        <end position="28"/>
    </location>
</feature>
<feature type="compositionally biased region" description="Acidic residues" evidence="2">
    <location>
        <begin position="384"/>
        <end position="393"/>
    </location>
</feature>
<dbReference type="AlphaFoldDB" id="A0AAE0K9Z0"/>
<feature type="compositionally biased region" description="Basic and acidic residues" evidence="2">
    <location>
        <begin position="79"/>
        <end position="92"/>
    </location>
</feature>
<sequence>MADHILSIPMGSGGAPLPLSSSPTSSSSSAAAAGLTSLCARRCHVCCSSNICGENAVDSSEHQRSADISAMTQRDDDEAAHSSRRQGDRDSDADTISALRGQLQAAQRQLADSNGRAEMYMGIAQNTGQELRRVIMSKNQLHQQLEIERTQGLKRYVSVADRYRELSSTLDERISRAEQAEAKMAELQAANYTLWLQNKQARAQAVQLHSASSNLWRLHKQTESQVVQLRTVNCNLWLRNEQAQAQLVDLHTTSSNLWLGNEQAQADVIEAQTAIRSLKLQINAEKQAPSGYLARKDKQLEHLRDALHCECKRRDQLSAMNERLEVALRTMRDKFHQALDEIHDLDDTDESEDDDGLYSDDSDEVESWEPDLDPDKEDGSSSSDDLDDPDDDGCNIFGNDETAPAASGRSIPGSMPSDIACPI</sequence>
<feature type="region of interest" description="Disordered" evidence="2">
    <location>
        <begin position="58"/>
        <end position="93"/>
    </location>
</feature>
<protein>
    <submittedName>
        <fullName evidence="3">Uncharacterized protein</fullName>
    </submittedName>
</protein>
<evidence type="ECO:0000313" key="3">
    <source>
        <dbReference type="EMBL" id="KAK3372170.1"/>
    </source>
</evidence>
<feature type="coiled-coil region" evidence="1">
    <location>
        <begin position="163"/>
        <end position="190"/>
    </location>
</feature>
<reference evidence="3" key="2">
    <citation type="submission" date="2023-06" db="EMBL/GenBank/DDBJ databases">
        <authorList>
            <consortium name="Lawrence Berkeley National Laboratory"/>
            <person name="Haridas S."/>
            <person name="Hensen N."/>
            <person name="Bonometti L."/>
            <person name="Westerberg I."/>
            <person name="Brannstrom I.O."/>
            <person name="Guillou S."/>
            <person name="Cros-Aarteil S."/>
            <person name="Calhoun S."/>
            <person name="Kuo A."/>
            <person name="Mondo S."/>
            <person name="Pangilinan J."/>
            <person name="Riley R."/>
            <person name="LaButti K."/>
            <person name="Andreopoulos B."/>
            <person name="Lipzen A."/>
            <person name="Chen C."/>
            <person name="Yanf M."/>
            <person name="Daum C."/>
            <person name="Ng V."/>
            <person name="Clum A."/>
            <person name="Steindorff A."/>
            <person name="Ohm R."/>
            <person name="Martin F."/>
            <person name="Silar P."/>
            <person name="Natvig D."/>
            <person name="Lalanne C."/>
            <person name="Gautier V."/>
            <person name="Ament-velasquez S.L."/>
            <person name="Kruys A."/>
            <person name="Hutchinson M.I."/>
            <person name="Powell A.J."/>
            <person name="Barry K."/>
            <person name="Miller A.N."/>
            <person name="Grigoriev I.V."/>
            <person name="Debuchy R."/>
            <person name="Gladieux P."/>
            <person name="Thoren M.H."/>
            <person name="Johannesson H."/>
        </authorList>
    </citation>
    <scope>NUCLEOTIDE SEQUENCE</scope>
    <source>
        <strain evidence="3">CBS 232.78</strain>
    </source>
</reference>
<comment type="caution">
    <text evidence="3">The sequence shown here is derived from an EMBL/GenBank/DDBJ whole genome shotgun (WGS) entry which is preliminary data.</text>
</comment>
<evidence type="ECO:0000256" key="1">
    <source>
        <dbReference type="SAM" id="Coils"/>
    </source>
</evidence>
<feature type="coiled-coil region" evidence="1">
    <location>
        <begin position="314"/>
        <end position="341"/>
    </location>
</feature>
<reference evidence="3" key="1">
    <citation type="journal article" date="2023" name="Mol. Phylogenet. Evol.">
        <title>Genome-scale phylogeny and comparative genomics of the fungal order Sordariales.</title>
        <authorList>
            <person name="Hensen N."/>
            <person name="Bonometti L."/>
            <person name="Westerberg I."/>
            <person name="Brannstrom I.O."/>
            <person name="Guillou S."/>
            <person name="Cros-Aarteil S."/>
            <person name="Calhoun S."/>
            <person name="Haridas S."/>
            <person name="Kuo A."/>
            <person name="Mondo S."/>
            <person name="Pangilinan J."/>
            <person name="Riley R."/>
            <person name="LaButti K."/>
            <person name="Andreopoulos B."/>
            <person name="Lipzen A."/>
            <person name="Chen C."/>
            <person name="Yan M."/>
            <person name="Daum C."/>
            <person name="Ng V."/>
            <person name="Clum A."/>
            <person name="Steindorff A."/>
            <person name="Ohm R.A."/>
            <person name="Martin F."/>
            <person name="Silar P."/>
            <person name="Natvig D.O."/>
            <person name="Lalanne C."/>
            <person name="Gautier V."/>
            <person name="Ament-Velasquez S.L."/>
            <person name="Kruys A."/>
            <person name="Hutchinson M.I."/>
            <person name="Powell A.J."/>
            <person name="Barry K."/>
            <person name="Miller A.N."/>
            <person name="Grigoriev I.V."/>
            <person name="Debuchy R."/>
            <person name="Gladieux P."/>
            <person name="Hiltunen Thoren M."/>
            <person name="Johannesson H."/>
        </authorList>
    </citation>
    <scope>NUCLEOTIDE SEQUENCE</scope>
    <source>
        <strain evidence="3">CBS 232.78</strain>
    </source>
</reference>
<gene>
    <name evidence="3" type="ORF">B0H63DRAFT_453537</name>
</gene>
<evidence type="ECO:0000313" key="4">
    <source>
        <dbReference type="Proteomes" id="UP001285441"/>
    </source>
</evidence>
<accession>A0AAE0K9Z0</accession>
<feature type="region of interest" description="Disordered" evidence="2">
    <location>
        <begin position="341"/>
        <end position="423"/>
    </location>
</feature>
<dbReference type="EMBL" id="JAULSW010000008">
    <property type="protein sequence ID" value="KAK3372170.1"/>
    <property type="molecule type" value="Genomic_DNA"/>
</dbReference>
<feature type="region of interest" description="Disordered" evidence="2">
    <location>
        <begin position="1"/>
        <end position="28"/>
    </location>
</feature>
<dbReference type="Proteomes" id="UP001285441">
    <property type="component" value="Unassembled WGS sequence"/>
</dbReference>
<name>A0AAE0K9Z0_9PEZI</name>
<organism evidence="3 4">
    <name type="scientific">Podospora didyma</name>
    <dbReference type="NCBI Taxonomy" id="330526"/>
    <lineage>
        <taxon>Eukaryota</taxon>
        <taxon>Fungi</taxon>
        <taxon>Dikarya</taxon>
        <taxon>Ascomycota</taxon>
        <taxon>Pezizomycotina</taxon>
        <taxon>Sordariomycetes</taxon>
        <taxon>Sordariomycetidae</taxon>
        <taxon>Sordariales</taxon>
        <taxon>Podosporaceae</taxon>
        <taxon>Podospora</taxon>
    </lineage>
</organism>
<proteinExistence type="predicted"/>